<feature type="transmembrane region" description="Helical" evidence="6">
    <location>
        <begin position="178"/>
        <end position="199"/>
    </location>
</feature>
<keyword evidence="3 6" id="KW-0812">Transmembrane</keyword>
<evidence type="ECO:0000256" key="3">
    <source>
        <dbReference type="ARBA" id="ARBA00022692"/>
    </source>
</evidence>
<name>A0A077WQM2_9FUNG</name>
<dbReference type="InterPro" id="IPR036259">
    <property type="entry name" value="MFS_trans_sf"/>
</dbReference>
<reference evidence="8" key="1">
    <citation type="journal article" date="2014" name="Genome Announc.">
        <title>De novo whole-genome sequence and genome annotation of Lichtheimia ramosa.</title>
        <authorList>
            <person name="Linde J."/>
            <person name="Schwartze V."/>
            <person name="Binder U."/>
            <person name="Lass-Florl C."/>
            <person name="Voigt K."/>
            <person name="Horn F."/>
        </authorList>
    </citation>
    <scope>NUCLEOTIDE SEQUENCE</scope>
    <source>
        <strain evidence="8">JMRC FSU:6197</strain>
    </source>
</reference>
<feature type="transmembrane region" description="Helical" evidence="6">
    <location>
        <begin position="118"/>
        <end position="138"/>
    </location>
</feature>
<sequence>MTTNEKEQVEITTTSLDMEKGDKANGLVHEEEYAPLTPEEMRRLRWRLDLRIIPFCGLLYLCSFLDRSNIGNAKIAGITEDLHISESDYNVALSIFFVGYIIFEIPSNLMLKRVGPNAWIPLVMISFGIVLACMSAVSNGSGLLATRFFLGIAEAGLFPGVIFYITLWYTRREQATRIAIFFGWATVAGAFGGVLAYGIMRMDGLRDLRGWQWIFLIESIPTLLLACVTYFVLPGLPETSKILTPRERHAIIQKLQNDVGAKSEPTHFSWKQFRAGCTDWKVLAHSLVYICGSIPLYSLSLFLPSIIKGMGFQDLEAQAMSAPPYAIACVATILFAMHADKVGERAFHIAIPSFIGLIGYILLIALKDKGAVALYISACITTTGVFGHASTMLSWFTNNFSGHCKRAVASAIIISIGNVGGALGGQVYRANDAPQYIRAHSACAALMFCQIVIILVYKYLLIRINRKRDNMTPEEYRKACEGDELCDLHPDFRYMT</sequence>
<dbReference type="InterPro" id="IPR020846">
    <property type="entry name" value="MFS_dom"/>
</dbReference>
<dbReference type="Pfam" id="PF07690">
    <property type="entry name" value="MFS_1"/>
    <property type="match status" value="1"/>
</dbReference>
<dbReference type="OrthoDB" id="2985014at2759"/>
<feature type="transmembrane region" description="Helical" evidence="6">
    <location>
        <begin position="48"/>
        <end position="66"/>
    </location>
</feature>
<dbReference type="PANTHER" id="PTHR43791">
    <property type="entry name" value="PERMEASE-RELATED"/>
    <property type="match status" value="1"/>
</dbReference>
<keyword evidence="5 6" id="KW-0472">Membrane</keyword>
<protein>
    <recommendedName>
        <fullName evidence="7">Major facilitator superfamily (MFS) profile domain-containing protein</fullName>
    </recommendedName>
</protein>
<dbReference type="InterPro" id="IPR011701">
    <property type="entry name" value="MFS"/>
</dbReference>
<feature type="transmembrane region" description="Helical" evidence="6">
    <location>
        <begin position="439"/>
        <end position="461"/>
    </location>
</feature>
<feature type="transmembrane region" description="Helical" evidence="6">
    <location>
        <begin position="346"/>
        <end position="366"/>
    </location>
</feature>
<evidence type="ECO:0000313" key="8">
    <source>
        <dbReference type="EMBL" id="CDS09685.1"/>
    </source>
</evidence>
<evidence type="ECO:0000256" key="1">
    <source>
        <dbReference type="ARBA" id="ARBA00004141"/>
    </source>
</evidence>
<dbReference type="SUPFAM" id="SSF103473">
    <property type="entry name" value="MFS general substrate transporter"/>
    <property type="match status" value="1"/>
</dbReference>
<feature type="transmembrane region" description="Helical" evidence="6">
    <location>
        <begin position="144"/>
        <end position="166"/>
    </location>
</feature>
<keyword evidence="2" id="KW-0813">Transport</keyword>
<dbReference type="PROSITE" id="PS50850">
    <property type="entry name" value="MFS"/>
    <property type="match status" value="1"/>
</dbReference>
<evidence type="ECO:0000259" key="7">
    <source>
        <dbReference type="PROSITE" id="PS50850"/>
    </source>
</evidence>
<keyword evidence="4 6" id="KW-1133">Transmembrane helix</keyword>
<dbReference type="EMBL" id="LK023335">
    <property type="protein sequence ID" value="CDS09685.1"/>
    <property type="molecule type" value="Genomic_DNA"/>
</dbReference>
<proteinExistence type="predicted"/>
<gene>
    <name evidence="8" type="ORF">LRAMOSA02362</name>
</gene>
<feature type="transmembrane region" description="Helical" evidence="6">
    <location>
        <begin position="322"/>
        <end position="339"/>
    </location>
</feature>
<accession>A0A077WQM2</accession>
<dbReference type="FunFam" id="1.20.1250.20:FF:000013">
    <property type="entry name" value="MFS general substrate transporter"/>
    <property type="match status" value="1"/>
</dbReference>
<dbReference type="Gene3D" id="1.20.1250.20">
    <property type="entry name" value="MFS general substrate transporter like domains"/>
    <property type="match status" value="2"/>
</dbReference>
<evidence type="ECO:0000256" key="5">
    <source>
        <dbReference type="ARBA" id="ARBA00023136"/>
    </source>
</evidence>
<dbReference type="GO" id="GO:0022857">
    <property type="term" value="F:transmembrane transporter activity"/>
    <property type="evidence" value="ECO:0007669"/>
    <property type="project" value="InterPro"/>
</dbReference>
<dbReference type="PANTHER" id="PTHR43791:SF36">
    <property type="entry name" value="TRANSPORTER, PUTATIVE (AFU_ORTHOLOGUE AFUA_6G08340)-RELATED"/>
    <property type="match status" value="1"/>
</dbReference>
<feature type="transmembrane region" description="Helical" evidence="6">
    <location>
        <begin position="372"/>
        <end position="396"/>
    </location>
</feature>
<organism evidence="8">
    <name type="scientific">Lichtheimia ramosa</name>
    <dbReference type="NCBI Taxonomy" id="688394"/>
    <lineage>
        <taxon>Eukaryota</taxon>
        <taxon>Fungi</taxon>
        <taxon>Fungi incertae sedis</taxon>
        <taxon>Mucoromycota</taxon>
        <taxon>Mucoromycotina</taxon>
        <taxon>Mucoromycetes</taxon>
        <taxon>Mucorales</taxon>
        <taxon>Lichtheimiaceae</taxon>
        <taxon>Lichtheimia</taxon>
    </lineage>
</organism>
<evidence type="ECO:0000256" key="4">
    <source>
        <dbReference type="ARBA" id="ARBA00022989"/>
    </source>
</evidence>
<feature type="transmembrane region" description="Helical" evidence="6">
    <location>
        <begin position="211"/>
        <end position="233"/>
    </location>
</feature>
<dbReference type="FunFam" id="1.20.1250.20:FF:000034">
    <property type="entry name" value="MFS general substrate transporter"/>
    <property type="match status" value="1"/>
</dbReference>
<dbReference type="AlphaFoldDB" id="A0A077WQM2"/>
<feature type="transmembrane region" description="Helical" evidence="6">
    <location>
        <begin position="282"/>
        <end position="302"/>
    </location>
</feature>
<comment type="subcellular location">
    <subcellularLocation>
        <location evidence="1">Membrane</location>
        <topology evidence="1">Multi-pass membrane protein</topology>
    </subcellularLocation>
</comment>
<evidence type="ECO:0000256" key="6">
    <source>
        <dbReference type="SAM" id="Phobius"/>
    </source>
</evidence>
<feature type="transmembrane region" description="Helical" evidence="6">
    <location>
        <begin position="91"/>
        <end position="111"/>
    </location>
</feature>
<dbReference type="GO" id="GO:0016020">
    <property type="term" value="C:membrane"/>
    <property type="evidence" value="ECO:0007669"/>
    <property type="project" value="UniProtKB-SubCell"/>
</dbReference>
<evidence type="ECO:0000256" key="2">
    <source>
        <dbReference type="ARBA" id="ARBA00022448"/>
    </source>
</evidence>
<dbReference type="CDD" id="cd17327">
    <property type="entry name" value="MFS_FEN2_like"/>
    <property type="match status" value="1"/>
</dbReference>
<feature type="transmembrane region" description="Helical" evidence="6">
    <location>
        <begin position="408"/>
        <end position="427"/>
    </location>
</feature>
<feature type="domain" description="Major facilitator superfamily (MFS) profile" evidence="7">
    <location>
        <begin position="52"/>
        <end position="467"/>
    </location>
</feature>